<evidence type="ECO:0000313" key="2">
    <source>
        <dbReference type="EMBL" id="MBB5628438.1"/>
    </source>
</evidence>
<organism evidence="2 3">
    <name type="scientific">Sphaerisporangium krabiense</name>
    <dbReference type="NCBI Taxonomy" id="763782"/>
    <lineage>
        <taxon>Bacteria</taxon>
        <taxon>Bacillati</taxon>
        <taxon>Actinomycetota</taxon>
        <taxon>Actinomycetes</taxon>
        <taxon>Streptosporangiales</taxon>
        <taxon>Streptosporangiaceae</taxon>
        <taxon>Sphaerisporangium</taxon>
    </lineage>
</organism>
<reference evidence="2 3" key="1">
    <citation type="submission" date="2020-08" db="EMBL/GenBank/DDBJ databases">
        <title>Sequencing the genomes of 1000 actinobacteria strains.</title>
        <authorList>
            <person name="Klenk H.-P."/>
        </authorList>
    </citation>
    <scope>NUCLEOTIDE SEQUENCE [LARGE SCALE GENOMIC DNA]</scope>
    <source>
        <strain evidence="2 3">DSM 45790</strain>
    </source>
</reference>
<keyword evidence="3" id="KW-1185">Reference proteome</keyword>
<dbReference type="Proteomes" id="UP000588112">
    <property type="component" value="Unassembled WGS sequence"/>
</dbReference>
<feature type="region of interest" description="Disordered" evidence="1">
    <location>
        <begin position="1"/>
        <end position="29"/>
    </location>
</feature>
<accession>A0A7W8Z7D3</accession>
<name>A0A7W8Z7D3_9ACTN</name>
<gene>
    <name evidence="2" type="ORF">BJ981_004137</name>
</gene>
<evidence type="ECO:0000256" key="1">
    <source>
        <dbReference type="SAM" id="MobiDB-lite"/>
    </source>
</evidence>
<evidence type="ECO:0000313" key="3">
    <source>
        <dbReference type="Proteomes" id="UP000588112"/>
    </source>
</evidence>
<proteinExistence type="predicted"/>
<comment type="caution">
    <text evidence="2">The sequence shown here is derived from an EMBL/GenBank/DDBJ whole genome shotgun (WGS) entry which is preliminary data.</text>
</comment>
<dbReference type="AlphaFoldDB" id="A0A7W8Z7D3"/>
<dbReference type="RefSeq" id="WP_260324664.1">
    <property type="nucleotide sequence ID" value="NZ_BOOS01000070.1"/>
</dbReference>
<feature type="compositionally biased region" description="Basic and acidic residues" evidence="1">
    <location>
        <begin position="1"/>
        <end position="11"/>
    </location>
</feature>
<protein>
    <submittedName>
        <fullName evidence="2">Uncharacterized protein</fullName>
    </submittedName>
</protein>
<sequence>MEPEHDDRAAETAEEAAGPEAYSREEEEQLAARLQELGYIE</sequence>
<dbReference type="EMBL" id="JACHBR010000001">
    <property type="protein sequence ID" value="MBB5628438.1"/>
    <property type="molecule type" value="Genomic_DNA"/>
</dbReference>